<gene>
    <name evidence="8" type="ORF">B7P43_G02175</name>
</gene>
<dbReference type="Pfam" id="PF13832">
    <property type="entry name" value="zf-HC5HC2H_2"/>
    <property type="match status" value="1"/>
</dbReference>
<organism evidence="8 9">
    <name type="scientific">Cryptotermes secundus</name>
    <dbReference type="NCBI Taxonomy" id="105785"/>
    <lineage>
        <taxon>Eukaryota</taxon>
        <taxon>Metazoa</taxon>
        <taxon>Ecdysozoa</taxon>
        <taxon>Arthropoda</taxon>
        <taxon>Hexapoda</taxon>
        <taxon>Insecta</taxon>
        <taxon>Pterygota</taxon>
        <taxon>Neoptera</taxon>
        <taxon>Polyneoptera</taxon>
        <taxon>Dictyoptera</taxon>
        <taxon>Blattodea</taxon>
        <taxon>Blattoidea</taxon>
        <taxon>Termitoidae</taxon>
        <taxon>Kalotermitidae</taxon>
        <taxon>Cryptotermitinae</taxon>
        <taxon>Cryptotermes</taxon>
    </lineage>
</organism>
<dbReference type="InterPro" id="IPR050701">
    <property type="entry name" value="Histone_Mod_Regulator"/>
</dbReference>
<evidence type="ECO:0000256" key="2">
    <source>
        <dbReference type="ARBA" id="ARBA00022771"/>
    </source>
</evidence>
<evidence type="ECO:0000256" key="5">
    <source>
        <dbReference type="SAM" id="MobiDB-lite"/>
    </source>
</evidence>
<feature type="non-terminal residue" evidence="8">
    <location>
        <position position="287"/>
    </location>
</feature>
<dbReference type="GO" id="GO:0008270">
    <property type="term" value="F:zinc ion binding"/>
    <property type="evidence" value="ECO:0007669"/>
    <property type="project" value="UniProtKB-KW"/>
</dbReference>
<evidence type="ECO:0000256" key="4">
    <source>
        <dbReference type="PROSITE-ProRule" id="PRU00146"/>
    </source>
</evidence>
<dbReference type="Gene3D" id="3.30.40.10">
    <property type="entry name" value="Zinc/RING finger domain, C3HC4 (zinc finger)"/>
    <property type="match status" value="2"/>
</dbReference>
<dbReference type="Proteomes" id="UP000235965">
    <property type="component" value="Unassembled WGS sequence"/>
</dbReference>
<evidence type="ECO:0000313" key="9">
    <source>
        <dbReference type="Proteomes" id="UP000235965"/>
    </source>
</evidence>
<keyword evidence="2 4" id="KW-0863">Zinc-finger</keyword>
<dbReference type="PROSITE" id="PS01359">
    <property type="entry name" value="ZF_PHD_1"/>
    <property type="match status" value="1"/>
</dbReference>
<dbReference type="InterPro" id="IPR034732">
    <property type="entry name" value="EPHD"/>
</dbReference>
<evidence type="ECO:0000256" key="3">
    <source>
        <dbReference type="ARBA" id="ARBA00022833"/>
    </source>
</evidence>
<feature type="compositionally biased region" description="Acidic residues" evidence="5">
    <location>
        <begin position="41"/>
        <end position="55"/>
    </location>
</feature>
<dbReference type="PROSITE" id="PS50016">
    <property type="entry name" value="ZF_PHD_2"/>
    <property type="match status" value="1"/>
</dbReference>
<dbReference type="SUPFAM" id="SSF57903">
    <property type="entry name" value="FYVE/PHD zinc finger"/>
    <property type="match status" value="1"/>
</dbReference>
<dbReference type="InParanoid" id="A0A2J7PT56"/>
<dbReference type="PANTHER" id="PTHR13793">
    <property type="entry name" value="PHD FINGER PROTEINS"/>
    <property type="match status" value="1"/>
</dbReference>
<dbReference type="GO" id="GO:0006357">
    <property type="term" value="P:regulation of transcription by RNA polymerase II"/>
    <property type="evidence" value="ECO:0007669"/>
    <property type="project" value="TreeGrafter"/>
</dbReference>
<dbReference type="EMBL" id="NEVH01021919">
    <property type="protein sequence ID" value="PNF19523.1"/>
    <property type="molecule type" value="Genomic_DNA"/>
</dbReference>
<dbReference type="AlphaFoldDB" id="A0A2J7PT56"/>
<dbReference type="SMART" id="SM00249">
    <property type="entry name" value="PHD"/>
    <property type="match status" value="1"/>
</dbReference>
<keyword evidence="9" id="KW-1185">Reference proteome</keyword>
<dbReference type="OrthoDB" id="336088at2759"/>
<dbReference type="Pfam" id="PF00628">
    <property type="entry name" value="PHD"/>
    <property type="match status" value="1"/>
</dbReference>
<name>A0A2J7PT56_9NEOP</name>
<evidence type="ECO:0000259" key="7">
    <source>
        <dbReference type="PROSITE" id="PS51805"/>
    </source>
</evidence>
<keyword evidence="1" id="KW-0479">Metal-binding</keyword>
<protein>
    <recommendedName>
        <fullName evidence="10">PHD-type domain-containing protein</fullName>
    </recommendedName>
</protein>
<accession>A0A2J7PT56</accession>
<evidence type="ECO:0000256" key="1">
    <source>
        <dbReference type="ARBA" id="ARBA00022723"/>
    </source>
</evidence>
<sequence>MIVERDPKKRRVKPVGPAHQSLLDFDLGESSDDSDFRIEDHFEESDDDSIDSDDDGGTKDDANEDEDDDDDDDEDEDDNEDDDDDAEDSEDSAGEILPDVKHPVTLQQNVTIGDVIQQAKQRQAETKHQFDLKEAVKVLICCGCLGDRSDDANEIVECDGCGVTVHEGCYGVSDTASVSSTISSCSTEPWFCEACRAGVTNPTCELCPNSGGIFKETDVGKWVHLVCALYVPGVAFGEVDKLSSVTLFEMPYSKWGAKTCCLCEDARFSRTGVCIGCDAGMCRTFFH</sequence>
<dbReference type="InterPro" id="IPR013083">
    <property type="entry name" value="Znf_RING/FYVE/PHD"/>
</dbReference>
<feature type="domain" description="PHD-type" evidence="6">
    <location>
        <begin position="138"/>
        <end position="198"/>
    </location>
</feature>
<dbReference type="InterPro" id="IPR011011">
    <property type="entry name" value="Znf_FYVE_PHD"/>
</dbReference>
<dbReference type="InterPro" id="IPR019787">
    <property type="entry name" value="Znf_PHD-finger"/>
</dbReference>
<evidence type="ECO:0000259" key="6">
    <source>
        <dbReference type="PROSITE" id="PS50016"/>
    </source>
</evidence>
<dbReference type="CDD" id="cd15561">
    <property type="entry name" value="PHD1_PHF14"/>
    <property type="match status" value="1"/>
</dbReference>
<evidence type="ECO:0000313" key="8">
    <source>
        <dbReference type="EMBL" id="PNF19523.1"/>
    </source>
</evidence>
<dbReference type="PROSITE" id="PS51805">
    <property type="entry name" value="EPHD"/>
    <property type="match status" value="1"/>
</dbReference>
<feature type="compositionally biased region" description="Acidic residues" evidence="5">
    <location>
        <begin position="62"/>
        <end position="93"/>
    </location>
</feature>
<feature type="domain" description="PHD-type" evidence="7">
    <location>
        <begin position="201"/>
        <end position="287"/>
    </location>
</feature>
<dbReference type="InterPro" id="IPR019786">
    <property type="entry name" value="Zinc_finger_PHD-type_CS"/>
</dbReference>
<dbReference type="STRING" id="105785.A0A2J7PT56"/>
<proteinExistence type="predicted"/>
<keyword evidence="3" id="KW-0862">Zinc</keyword>
<comment type="caution">
    <text evidence="8">The sequence shown here is derived from an EMBL/GenBank/DDBJ whole genome shotgun (WGS) entry which is preliminary data.</text>
</comment>
<dbReference type="PANTHER" id="PTHR13793:SF150">
    <property type="entry name" value="PHD FINGER PROTEIN 14"/>
    <property type="match status" value="1"/>
</dbReference>
<dbReference type="InterPro" id="IPR001965">
    <property type="entry name" value="Znf_PHD"/>
</dbReference>
<reference evidence="8 9" key="1">
    <citation type="submission" date="2017-12" db="EMBL/GenBank/DDBJ databases">
        <title>Hemimetabolous genomes reveal molecular basis of termite eusociality.</title>
        <authorList>
            <person name="Harrison M.C."/>
            <person name="Jongepier E."/>
            <person name="Robertson H.M."/>
            <person name="Arning N."/>
            <person name="Bitard-Feildel T."/>
            <person name="Chao H."/>
            <person name="Childers C.P."/>
            <person name="Dinh H."/>
            <person name="Doddapaneni H."/>
            <person name="Dugan S."/>
            <person name="Gowin J."/>
            <person name="Greiner C."/>
            <person name="Han Y."/>
            <person name="Hu H."/>
            <person name="Hughes D.S.T."/>
            <person name="Huylmans A.-K."/>
            <person name="Kemena C."/>
            <person name="Kremer L.P.M."/>
            <person name="Lee S.L."/>
            <person name="Lopez-Ezquerra A."/>
            <person name="Mallet L."/>
            <person name="Monroy-Kuhn J.M."/>
            <person name="Moser A."/>
            <person name="Murali S.C."/>
            <person name="Muzny D.M."/>
            <person name="Otani S."/>
            <person name="Piulachs M.-D."/>
            <person name="Poelchau M."/>
            <person name="Qu J."/>
            <person name="Schaub F."/>
            <person name="Wada-Katsumata A."/>
            <person name="Worley K.C."/>
            <person name="Xie Q."/>
            <person name="Ylla G."/>
            <person name="Poulsen M."/>
            <person name="Gibbs R.A."/>
            <person name="Schal C."/>
            <person name="Richards S."/>
            <person name="Belles X."/>
            <person name="Korb J."/>
            <person name="Bornberg-Bauer E."/>
        </authorList>
    </citation>
    <scope>NUCLEOTIDE SEQUENCE [LARGE SCALE GENOMIC DNA]</scope>
    <source>
        <tissue evidence="8">Whole body</tissue>
    </source>
</reference>
<evidence type="ECO:0008006" key="10">
    <source>
        <dbReference type="Google" id="ProtNLM"/>
    </source>
</evidence>
<feature type="region of interest" description="Disordered" evidence="5">
    <location>
        <begin position="1"/>
        <end position="103"/>
    </location>
</feature>